<organism evidence="2 3">
    <name type="scientific">Streptococcus criceti HS-6</name>
    <dbReference type="NCBI Taxonomy" id="873449"/>
    <lineage>
        <taxon>Bacteria</taxon>
        <taxon>Bacillati</taxon>
        <taxon>Bacillota</taxon>
        <taxon>Bacilli</taxon>
        <taxon>Lactobacillales</taxon>
        <taxon>Streptococcaceae</taxon>
        <taxon>Streptococcus</taxon>
    </lineage>
</organism>
<dbReference type="EMBL" id="AEUV02000002">
    <property type="protein sequence ID" value="EHI75376.1"/>
    <property type="molecule type" value="Genomic_DNA"/>
</dbReference>
<proteinExistence type="predicted"/>
<keyword evidence="1" id="KW-0472">Membrane</keyword>
<evidence type="ECO:0000313" key="3">
    <source>
        <dbReference type="Proteomes" id="UP000004322"/>
    </source>
</evidence>
<gene>
    <name evidence="2" type="ORF">STRCR_1710</name>
</gene>
<dbReference type="RefSeq" id="WP_004229722.1">
    <property type="nucleotide sequence ID" value="NZ_AEUV02000002.1"/>
</dbReference>
<sequence length="203" mass="23772">MDNFFDGFLHAWSWDSSKVNVLVGTEPNIGYIFGIVINWFFIVLGVYWSWRLNKRTNRDTGTKFFHRFRKNISNMSIIQSLLAIFIGIPIIFAGLSYFLILRPYNGISRYVYFAQNRVDIVRFKHMKRMVVTDMDLSVGSSRSSYSNIDLAIKSNDGKAYQVHVVNSSKTMVSYLREQRKGVELFVWMGENDQPRTIYFLKDE</sequence>
<reference evidence="2" key="1">
    <citation type="submission" date="2011-07" db="EMBL/GenBank/DDBJ databases">
        <authorList>
            <person name="Stanhope M.J."/>
            <person name="Durkin A.S."/>
            <person name="Hostetler J."/>
            <person name="Kim M."/>
            <person name="Radune D."/>
            <person name="Singh I."/>
            <person name="Town C.D."/>
        </authorList>
    </citation>
    <scope>NUCLEOTIDE SEQUENCE [LARGE SCALE GENOMIC DNA]</scope>
    <source>
        <strain evidence="2">HS-6</strain>
    </source>
</reference>
<accession>G5JPX5</accession>
<feature type="transmembrane region" description="Helical" evidence="1">
    <location>
        <begin position="29"/>
        <end position="50"/>
    </location>
</feature>
<dbReference type="Proteomes" id="UP000004322">
    <property type="component" value="Unassembled WGS sequence"/>
</dbReference>
<protein>
    <submittedName>
        <fullName evidence="2">Uncharacterized protein</fullName>
    </submittedName>
</protein>
<evidence type="ECO:0000313" key="2">
    <source>
        <dbReference type="EMBL" id="EHI75376.1"/>
    </source>
</evidence>
<keyword evidence="1" id="KW-1133">Transmembrane helix</keyword>
<keyword evidence="1" id="KW-0812">Transmembrane</keyword>
<evidence type="ECO:0000256" key="1">
    <source>
        <dbReference type="SAM" id="Phobius"/>
    </source>
</evidence>
<name>G5JPX5_STRCG</name>
<dbReference type="STRING" id="873449.STRCR_1710"/>
<dbReference type="OrthoDB" id="2216803at2"/>
<comment type="caution">
    <text evidence="2">The sequence shown here is derived from an EMBL/GenBank/DDBJ whole genome shotgun (WGS) entry which is preliminary data.</text>
</comment>
<keyword evidence="3" id="KW-1185">Reference proteome</keyword>
<dbReference type="AlphaFoldDB" id="G5JPX5"/>
<feature type="transmembrane region" description="Helical" evidence="1">
    <location>
        <begin position="77"/>
        <end position="100"/>
    </location>
</feature>